<reference evidence="1" key="1">
    <citation type="submission" date="2020-06" db="EMBL/GenBank/DDBJ databases">
        <authorList>
            <person name="Li T."/>
            <person name="Hu X."/>
            <person name="Zhang T."/>
            <person name="Song X."/>
            <person name="Zhang H."/>
            <person name="Dai N."/>
            <person name="Sheng W."/>
            <person name="Hou X."/>
            <person name="Wei L."/>
        </authorList>
    </citation>
    <scope>NUCLEOTIDE SEQUENCE</scope>
    <source>
        <strain evidence="1">G01</strain>
        <tissue evidence="1">Leaf</tissue>
    </source>
</reference>
<protein>
    <recommendedName>
        <fullName evidence="2">Endonuclease/exonuclease/phosphatase domain-containing protein</fullName>
    </recommendedName>
</protein>
<evidence type="ECO:0000313" key="1">
    <source>
        <dbReference type="EMBL" id="KAL0281979.1"/>
    </source>
</evidence>
<evidence type="ECO:0008006" key="2">
    <source>
        <dbReference type="Google" id="ProtNLM"/>
    </source>
</evidence>
<sequence length="54" mass="6169">MEDENWIIAGDFNTIMDHSEIRDGSGDNLEAMEEFYDAINESQLFTLPVVGLQF</sequence>
<dbReference type="AlphaFoldDB" id="A0AAW2IIJ7"/>
<organism evidence="1">
    <name type="scientific">Sesamum angustifolium</name>
    <dbReference type="NCBI Taxonomy" id="2727405"/>
    <lineage>
        <taxon>Eukaryota</taxon>
        <taxon>Viridiplantae</taxon>
        <taxon>Streptophyta</taxon>
        <taxon>Embryophyta</taxon>
        <taxon>Tracheophyta</taxon>
        <taxon>Spermatophyta</taxon>
        <taxon>Magnoliopsida</taxon>
        <taxon>eudicotyledons</taxon>
        <taxon>Gunneridae</taxon>
        <taxon>Pentapetalae</taxon>
        <taxon>asterids</taxon>
        <taxon>lamiids</taxon>
        <taxon>Lamiales</taxon>
        <taxon>Pedaliaceae</taxon>
        <taxon>Sesamum</taxon>
    </lineage>
</organism>
<reference evidence="1" key="2">
    <citation type="journal article" date="2024" name="Plant">
        <title>Genomic evolution and insights into agronomic trait innovations of Sesamum species.</title>
        <authorList>
            <person name="Miao H."/>
            <person name="Wang L."/>
            <person name="Qu L."/>
            <person name="Liu H."/>
            <person name="Sun Y."/>
            <person name="Le M."/>
            <person name="Wang Q."/>
            <person name="Wei S."/>
            <person name="Zheng Y."/>
            <person name="Lin W."/>
            <person name="Duan Y."/>
            <person name="Cao H."/>
            <person name="Xiong S."/>
            <person name="Wang X."/>
            <person name="Wei L."/>
            <person name="Li C."/>
            <person name="Ma Q."/>
            <person name="Ju M."/>
            <person name="Zhao R."/>
            <person name="Li G."/>
            <person name="Mu C."/>
            <person name="Tian Q."/>
            <person name="Mei H."/>
            <person name="Zhang T."/>
            <person name="Gao T."/>
            <person name="Zhang H."/>
        </authorList>
    </citation>
    <scope>NUCLEOTIDE SEQUENCE</scope>
    <source>
        <strain evidence="1">G01</strain>
    </source>
</reference>
<comment type="caution">
    <text evidence="1">The sequence shown here is derived from an EMBL/GenBank/DDBJ whole genome shotgun (WGS) entry which is preliminary data.</text>
</comment>
<proteinExistence type="predicted"/>
<dbReference type="SUPFAM" id="SSF56219">
    <property type="entry name" value="DNase I-like"/>
    <property type="match status" value="1"/>
</dbReference>
<dbReference type="InterPro" id="IPR036691">
    <property type="entry name" value="Endo/exonu/phosph_ase_sf"/>
</dbReference>
<accession>A0AAW2IIJ7</accession>
<name>A0AAW2IIJ7_9LAMI</name>
<dbReference type="EMBL" id="JACGWK010001861">
    <property type="protein sequence ID" value="KAL0281979.1"/>
    <property type="molecule type" value="Genomic_DNA"/>
</dbReference>
<gene>
    <name evidence="1" type="ORF">Sangu_2978500</name>
</gene>